<keyword evidence="1" id="KW-1133">Transmembrane helix</keyword>
<feature type="transmembrane region" description="Helical" evidence="1">
    <location>
        <begin position="17"/>
        <end position="33"/>
    </location>
</feature>
<feature type="transmembrane region" description="Helical" evidence="1">
    <location>
        <begin position="40"/>
        <end position="61"/>
    </location>
</feature>
<accession>A0ABU3DJD5</accession>
<gene>
    <name evidence="2" type="ORF">RM543_11080</name>
</gene>
<dbReference type="RefSeq" id="WP_311691591.1">
    <property type="nucleotide sequence ID" value="NZ_JAVRHL010000003.1"/>
</dbReference>
<evidence type="ECO:0000313" key="3">
    <source>
        <dbReference type="Proteomes" id="UP001265259"/>
    </source>
</evidence>
<name>A0ABU3DJD5_9RHOB</name>
<protein>
    <recommendedName>
        <fullName evidence="4">DUF3329 domain-containing protein</fullName>
    </recommendedName>
</protein>
<keyword evidence="3" id="KW-1185">Reference proteome</keyword>
<evidence type="ECO:0000256" key="1">
    <source>
        <dbReference type="SAM" id="Phobius"/>
    </source>
</evidence>
<evidence type="ECO:0008006" key="4">
    <source>
        <dbReference type="Google" id="ProtNLM"/>
    </source>
</evidence>
<dbReference type="EMBL" id="JAVRHL010000003">
    <property type="protein sequence ID" value="MDT0683232.1"/>
    <property type="molecule type" value="Genomic_DNA"/>
</dbReference>
<evidence type="ECO:0000313" key="2">
    <source>
        <dbReference type="EMBL" id="MDT0683232.1"/>
    </source>
</evidence>
<comment type="caution">
    <text evidence="2">The sequence shown here is derived from an EMBL/GenBank/DDBJ whole genome shotgun (WGS) entry which is preliminary data.</text>
</comment>
<dbReference type="Proteomes" id="UP001265259">
    <property type="component" value="Unassembled WGS sequence"/>
</dbReference>
<keyword evidence="1" id="KW-0472">Membrane</keyword>
<keyword evidence="1" id="KW-0812">Transmembrane</keyword>
<organism evidence="2 3">
    <name type="scientific">Tropicimonas omnivorans</name>
    <dbReference type="NCBI Taxonomy" id="3075590"/>
    <lineage>
        <taxon>Bacteria</taxon>
        <taxon>Pseudomonadati</taxon>
        <taxon>Pseudomonadota</taxon>
        <taxon>Alphaproteobacteria</taxon>
        <taxon>Rhodobacterales</taxon>
        <taxon>Roseobacteraceae</taxon>
        <taxon>Tropicimonas</taxon>
    </lineage>
</organism>
<reference evidence="2 3" key="1">
    <citation type="submission" date="2023-09" db="EMBL/GenBank/DDBJ databases">
        <authorList>
            <person name="Rey-Velasco X."/>
        </authorList>
    </citation>
    <scope>NUCLEOTIDE SEQUENCE [LARGE SCALE GENOMIC DNA]</scope>
    <source>
        <strain evidence="2 3">F158</strain>
    </source>
</reference>
<sequence length="70" mass="7718">MKRPGLFDVQSHSLRPLWLRVLIVALVCAWAISEVLREAWAWAALSGAAAIYLIHQLLIAFDPGPPPGED</sequence>
<proteinExistence type="predicted"/>